<dbReference type="PANTHER" id="PTHR36836">
    <property type="entry name" value="COLANIC ACID BIOSYNTHESIS PROTEIN WCAK"/>
    <property type="match status" value="1"/>
</dbReference>
<dbReference type="AlphaFoldDB" id="A0A1E7Q790"/>
<evidence type="ECO:0000313" key="2">
    <source>
        <dbReference type="Proteomes" id="UP000242258"/>
    </source>
</evidence>
<proteinExistence type="predicted"/>
<dbReference type="STRING" id="1628148.BI198_10685"/>
<sequence length="338" mass="38161">MVKLNVLVLGYYGKLNAGDDLLMQSICYLFKDHNLMFSSFFPGLAMLNNSDLILVGGGSIWPGNTFFELGDNLIKKLKTPYMIIGVSTKQANKTVLTNNQLLIERAKLFLVRDEVSKVVLGKSSSIVTGVDLFWTMPFEVVRALSEDRFEIGFNIRLWNNTPADYTQLVETVQNYGEVIPFPMYFGSQIHESSASMSDCELLQALKIKNIPLSFSLKAVERSNIMVAMRFHSVLMSVRAGIPTISFNYHPKIKSFFEENGLSRYCIALDDNSALNDLISDIKMNYAQISKEFEDVAEKLIKSGSVTKAIILDSLSNVKKRELTFINKLKRKIINIIEF</sequence>
<dbReference type="RefSeq" id="WP_070049549.1">
    <property type="nucleotide sequence ID" value="NZ_MKEK01000001.1"/>
</dbReference>
<dbReference type="EMBL" id="MKEK01000001">
    <property type="protein sequence ID" value="OEY69980.1"/>
    <property type="molecule type" value="Genomic_DNA"/>
</dbReference>
<keyword evidence="2" id="KW-1185">Reference proteome</keyword>
<protein>
    <submittedName>
        <fullName evidence="1">Uncharacterized protein</fullName>
    </submittedName>
</protein>
<name>A0A1E7Q790_9GAMM</name>
<accession>A0A1E7Q790</accession>
<dbReference type="Proteomes" id="UP000242258">
    <property type="component" value="Unassembled WGS sequence"/>
</dbReference>
<organism evidence="1 2">
    <name type="scientific">Rheinheimera salexigens</name>
    <dbReference type="NCBI Taxonomy" id="1628148"/>
    <lineage>
        <taxon>Bacteria</taxon>
        <taxon>Pseudomonadati</taxon>
        <taxon>Pseudomonadota</taxon>
        <taxon>Gammaproteobacteria</taxon>
        <taxon>Chromatiales</taxon>
        <taxon>Chromatiaceae</taxon>
        <taxon>Rheinheimera</taxon>
    </lineage>
</organism>
<comment type="caution">
    <text evidence="1">The sequence shown here is derived from an EMBL/GenBank/DDBJ whole genome shotgun (WGS) entry which is preliminary data.</text>
</comment>
<dbReference type="PANTHER" id="PTHR36836:SF1">
    <property type="entry name" value="COLANIC ACID BIOSYNTHESIS PROTEIN WCAK"/>
    <property type="match status" value="1"/>
</dbReference>
<gene>
    <name evidence="1" type="ORF">BI198_10685</name>
</gene>
<dbReference type="OrthoDB" id="3199616at2"/>
<evidence type="ECO:0000313" key="1">
    <source>
        <dbReference type="EMBL" id="OEY69980.1"/>
    </source>
</evidence>
<reference evidence="2" key="1">
    <citation type="submission" date="2016-09" db="EMBL/GenBank/DDBJ databases">
        <authorList>
            <person name="Wan X."/>
            <person name="Hou S."/>
        </authorList>
    </citation>
    <scope>NUCLEOTIDE SEQUENCE [LARGE SCALE GENOMIC DNA]</scope>
    <source>
        <strain evidence="2">KH87</strain>
    </source>
</reference>